<accession>A0A815QM32</accession>
<gene>
    <name evidence="2" type="ORF">IZO911_LOCUS43146</name>
    <name evidence="3" type="ORF">JYZ213_LOCUS42998</name>
    <name evidence="5" type="ORF">KXQ929_LOCUS33694</name>
    <name evidence="4" type="ORF">OXD698_LOCUS33445</name>
</gene>
<dbReference type="Proteomes" id="UP000663845">
    <property type="component" value="Unassembled WGS sequence"/>
</dbReference>
<reference evidence="2" key="1">
    <citation type="submission" date="2021-02" db="EMBL/GenBank/DDBJ databases">
        <authorList>
            <person name="Nowell W R."/>
        </authorList>
    </citation>
    <scope>NUCLEOTIDE SEQUENCE</scope>
</reference>
<protein>
    <submittedName>
        <fullName evidence="2">Uncharacterized protein</fullName>
    </submittedName>
</protein>
<proteinExistence type="predicted"/>
<name>A0A815QM32_9BILA</name>
<evidence type="ECO:0000313" key="5">
    <source>
        <dbReference type="EMBL" id="CAF4086573.1"/>
    </source>
</evidence>
<dbReference type="EMBL" id="CAJOBB010004380">
    <property type="protein sequence ID" value="CAF4086573.1"/>
    <property type="molecule type" value="Genomic_DNA"/>
</dbReference>
<dbReference type="Proteomes" id="UP000663868">
    <property type="component" value="Unassembled WGS sequence"/>
</dbReference>
<evidence type="ECO:0000313" key="6">
    <source>
        <dbReference type="Proteomes" id="UP000663860"/>
    </source>
</evidence>
<feature type="compositionally biased region" description="Polar residues" evidence="1">
    <location>
        <begin position="221"/>
        <end position="233"/>
    </location>
</feature>
<dbReference type="Proteomes" id="UP000663844">
    <property type="component" value="Unassembled WGS sequence"/>
</dbReference>
<sequence>MEFSSKLKAPTVVPTRTHNLLLDYIKEATDNLSKMSINRIRRATIEKAEWDTLKAFENVATGQQKIYAKTYCKSALKTYQKKKKTFDIVTAHISYDIVPKIMPHYDFQVPLDVTSLTSEQTRGNKESINKLSRDFRLKATELYLKIVKEESEFQNDKLEKLLNDFPQDKEEDEEEEEEEEVPKPPSPTLNTKVDTSGANNNGDFDVTSENEDGNDEKGVFTQKTPAPQPLLSQKHNKKSVDKKGLELFKKYIETSLKRALLETEKEVLFLVERCVPETPFGILEAQVLTPVLRKDFVLLVK</sequence>
<comment type="caution">
    <text evidence="2">The sequence shown here is derived from an EMBL/GenBank/DDBJ whole genome shotgun (WGS) entry which is preliminary data.</text>
</comment>
<evidence type="ECO:0000256" key="1">
    <source>
        <dbReference type="SAM" id="MobiDB-lite"/>
    </source>
</evidence>
<evidence type="ECO:0000313" key="4">
    <source>
        <dbReference type="EMBL" id="CAF4066301.1"/>
    </source>
</evidence>
<dbReference type="AlphaFoldDB" id="A0A815QM32"/>
<feature type="compositionally biased region" description="Acidic residues" evidence="1">
    <location>
        <begin position="169"/>
        <end position="180"/>
    </location>
</feature>
<evidence type="ECO:0000313" key="2">
    <source>
        <dbReference type="EMBL" id="CAF1465130.1"/>
    </source>
</evidence>
<dbReference type="EMBL" id="CAJOAZ010004587">
    <property type="protein sequence ID" value="CAF4066301.1"/>
    <property type="molecule type" value="Genomic_DNA"/>
</dbReference>
<dbReference type="Proteomes" id="UP000663860">
    <property type="component" value="Unassembled WGS sequence"/>
</dbReference>
<evidence type="ECO:0000313" key="3">
    <source>
        <dbReference type="EMBL" id="CAF1492298.1"/>
    </source>
</evidence>
<dbReference type="EMBL" id="CAJNOG010002149">
    <property type="protein sequence ID" value="CAF1492298.1"/>
    <property type="molecule type" value="Genomic_DNA"/>
</dbReference>
<organism evidence="2 6">
    <name type="scientific">Adineta steineri</name>
    <dbReference type="NCBI Taxonomy" id="433720"/>
    <lineage>
        <taxon>Eukaryota</taxon>
        <taxon>Metazoa</taxon>
        <taxon>Spiralia</taxon>
        <taxon>Gnathifera</taxon>
        <taxon>Rotifera</taxon>
        <taxon>Eurotatoria</taxon>
        <taxon>Bdelloidea</taxon>
        <taxon>Adinetida</taxon>
        <taxon>Adinetidae</taxon>
        <taxon>Adineta</taxon>
    </lineage>
</organism>
<feature type="region of interest" description="Disordered" evidence="1">
    <location>
        <begin position="165"/>
        <end position="237"/>
    </location>
</feature>
<dbReference type="EMBL" id="CAJNOE010002047">
    <property type="protein sequence ID" value="CAF1465130.1"/>
    <property type="molecule type" value="Genomic_DNA"/>
</dbReference>
<feature type="compositionally biased region" description="Polar residues" evidence="1">
    <location>
        <begin position="188"/>
        <end position="202"/>
    </location>
</feature>